<proteinExistence type="inferred from homology"/>
<dbReference type="SFLD" id="SFLDG01129">
    <property type="entry name" value="C1.5:_HAD__Beta-PGM__Phosphata"/>
    <property type="match status" value="1"/>
</dbReference>
<evidence type="ECO:0000256" key="9">
    <source>
        <dbReference type="HAMAP-Rule" id="MF_01375"/>
    </source>
</evidence>
<dbReference type="GO" id="GO:0019700">
    <property type="term" value="P:organic phosphonate catabolic process"/>
    <property type="evidence" value="ECO:0007669"/>
    <property type="project" value="InterPro"/>
</dbReference>
<organism evidence="10 11">
    <name type="scientific">Rubrivivax albus</name>
    <dbReference type="NCBI Taxonomy" id="2499835"/>
    <lineage>
        <taxon>Bacteria</taxon>
        <taxon>Pseudomonadati</taxon>
        <taxon>Pseudomonadota</taxon>
        <taxon>Betaproteobacteria</taxon>
        <taxon>Burkholderiales</taxon>
        <taxon>Sphaerotilaceae</taxon>
        <taxon>Rubrivivax</taxon>
    </lineage>
</organism>
<dbReference type="PANTHER" id="PTHR43434:SF19">
    <property type="entry name" value="PHOSPHONOACETALDEHYDE HYDROLASE"/>
    <property type="match status" value="1"/>
</dbReference>
<evidence type="ECO:0000256" key="3">
    <source>
        <dbReference type="ARBA" id="ARBA00022801"/>
    </source>
</evidence>
<evidence type="ECO:0000256" key="2">
    <source>
        <dbReference type="ARBA" id="ARBA00022723"/>
    </source>
</evidence>
<comment type="catalytic activity">
    <reaction evidence="6 9">
        <text>phosphonoacetaldehyde + H2O = acetaldehyde + phosphate + H(+)</text>
        <dbReference type="Rhea" id="RHEA:18905"/>
        <dbReference type="ChEBI" id="CHEBI:15343"/>
        <dbReference type="ChEBI" id="CHEBI:15377"/>
        <dbReference type="ChEBI" id="CHEBI:15378"/>
        <dbReference type="ChEBI" id="CHEBI:43474"/>
        <dbReference type="ChEBI" id="CHEBI:58383"/>
        <dbReference type="EC" id="3.11.1.1"/>
    </reaction>
</comment>
<dbReference type="EC" id="3.11.1.1" evidence="8 9"/>
<dbReference type="SFLD" id="SFLDS00003">
    <property type="entry name" value="Haloacid_Dehalogenase"/>
    <property type="match status" value="1"/>
</dbReference>
<comment type="function">
    <text evidence="7 9">Involved in phosphonate degradation.</text>
</comment>
<accession>A0A3S2TMT2</accession>
<feature type="active site" description="Schiff-base intermediate with substrate" evidence="9">
    <location>
        <position position="55"/>
    </location>
</feature>
<dbReference type="GO" id="GO:0050194">
    <property type="term" value="F:phosphonoacetaldehyde hydrolase activity"/>
    <property type="evidence" value="ECO:0007669"/>
    <property type="project" value="UniProtKB-UniRule"/>
</dbReference>
<dbReference type="RefSeq" id="WP_128198549.1">
    <property type="nucleotide sequence ID" value="NZ_SACT01000003.1"/>
</dbReference>
<evidence type="ECO:0000256" key="4">
    <source>
        <dbReference type="ARBA" id="ARBA00022842"/>
    </source>
</evidence>
<dbReference type="HAMAP" id="MF_01375">
    <property type="entry name" value="PhnX"/>
    <property type="match status" value="1"/>
</dbReference>
<keyword evidence="2 9" id="KW-0479">Metal-binding</keyword>
<evidence type="ECO:0000256" key="6">
    <source>
        <dbReference type="ARBA" id="ARBA00052005"/>
    </source>
</evidence>
<feature type="binding site" evidence="9">
    <location>
        <position position="14"/>
    </location>
    <ligand>
        <name>Mg(2+)</name>
        <dbReference type="ChEBI" id="CHEBI:18420"/>
    </ligand>
</feature>
<dbReference type="Proteomes" id="UP000288178">
    <property type="component" value="Unassembled WGS sequence"/>
</dbReference>
<gene>
    <name evidence="9" type="primary">phnX</name>
    <name evidence="10" type="ORF">ENE75_12055</name>
</gene>
<comment type="similarity">
    <text evidence="9">Belongs to the HAD-like hydrolase superfamily. PhnX family.</text>
</comment>
<name>A0A3S2TMT2_9BURK</name>
<dbReference type="GO" id="GO:0006281">
    <property type="term" value="P:DNA repair"/>
    <property type="evidence" value="ECO:0007669"/>
    <property type="project" value="TreeGrafter"/>
</dbReference>
<dbReference type="GO" id="GO:0008967">
    <property type="term" value="F:phosphoglycolate phosphatase activity"/>
    <property type="evidence" value="ECO:0007669"/>
    <property type="project" value="TreeGrafter"/>
</dbReference>
<keyword evidence="4 9" id="KW-0460">Magnesium</keyword>
<comment type="subunit">
    <text evidence="1 9">Homodimer.</text>
</comment>
<dbReference type="InterPro" id="IPR023214">
    <property type="entry name" value="HAD_sf"/>
</dbReference>
<evidence type="ECO:0000313" key="11">
    <source>
        <dbReference type="Proteomes" id="UP000288178"/>
    </source>
</evidence>
<dbReference type="NCBIfam" id="TIGR01422">
    <property type="entry name" value="phosphonatase"/>
    <property type="match status" value="1"/>
</dbReference>
<dbReference type="InterPro" id="IPR050155">
    <property type="entry name" value="HAD-like_hydrolase_sf"/>
</dbReference>
<keyword evidence="3 9" id="KW-0378">Hydrolase</keyword>
<dbReference type="GO" id="GO:0005829">
    <property type="term" value="C:cytosol"/>
    <property type="evidence" value="ECO:0007669"/>
    <property type="project" value="TreeGrafter"/>
</dbReference>
<dbReference type="FunFam" id="1.10.150.240:FF:000006">
    <property type="entry name" value="Phosphonoacetaldehyde hydrolase"/>
    <property type="match status" value="1"/>
</dbReference>
<dbReference type="InterPro" id="IPR023198">
    <property type="entry name" value="PGP-like_dom2"/>
</dbReference>
<dbReference type="PANTHER" id="PTHR43434">
    <property type="entry name" value="PHOSPHOGLYCOLATE PHOSPHATASE"/>
    <property type="match status" value="1"/>
</dbReference>
<feature type="binding site" evidence="9">
    <location>
        <position position="188"/>
    </location>
    <ligand>
        <name>Mg(2+)</name>
        <dbReference type="ChEBI" id="CHEBI:18420"/>
    </ligand>
</feature>
<dbReference type="OrthoDB" id="5504491at2"/>
<dbReference type="InterPro" id="IPR006323">
    <property type="entry name" value="Phosphonoacetald_hydro"/>
</dbReference>
<dbReference type="Gene3D" id="1.10.150.240">
    <property type="entry name" value="Putative phosphatase, domain 2"/>
    <property type="match status" value="1"/>
</dbReference>
<keyword evidence="5 9" id="KW-0704">Schiff base</keyword>
<sequence>MVGNEVGLAAVVFDWAGTVVDFGSLAPMGAFVELFASEGVHITIEDARVPMGLPKWQHIQALGRLPRVAAAWQARHGGALTDADVDRLYERFTPMNMAAVPRHATLVEGVPALVQALRTRGLKIGSTTGYNREIMAVLAPLAAEQGFEPDNLVCAGDVSQNRPAPLGMYRTFIDLGVWPARRVVKVDDTVPGLMEGRAAGCWTVAITDSGNETGVSAADWQAMPQAEQEDRRRGAMRRLAAASPDYTIRTVADLLPVLDAIERRLVAGESPH</sequence>
<reference evidence="10 11" key="1">
    <citation type="submission" date="2019-01" db="EMBL/GenBank/DDBJ databases">
        <authorList>
            <person name="Chen W.-M."/>
        </authorList>
    </citation>
    <scope>NUCLEOTIDE SEQUENCE [LARGE SCALE GENOMIC DNA]</scope>
    <source>
        <strain evidence="10 11">ICH-3</strain>
    </source>
</reference>
<protein>
    <recommendedName>
        <fullName evidence="8 9">Phosphonoacetaldehyde hydrolase</fullName>
        <shortName evidence="9">Phosphonatase</shortName>
        <ecNumber evidence="8 9">3.11.1.1</ecNumber>
    </recommendedName>
    <alternativeName>
        <fullName evidence="9">Phosphonoacetaldehyde phosphonohydrolase</fullName>
    </alternativeName>
</protein>
<dbReference type="SUPFAM" id="SSF56784">
    <property type="entry name" value="HAD-like"/>
    <property type="match status" value="1"/>
</dbReference>
<dbReference type="EMBL" id="SACT01000003">
    <property type="protein sequence ID" value="RVT51548.1"/>
    <property type="molecule type" value="Genomic_DNA"/>
</dbReference>
<dbReference type="Gene3D" id="3.40.50.1000">
    <property type="entry name" value="HAD superfamily/HAD-like"/>
    <property type="match status" value="1"/>
</dbReference>
<comment type="cofactor">
    <cofactor evidence="9">
        <name>Mg(2+)</name>
        <dbReference type="ChEBI" id="CHEBI:18420"/>
    </cofactor>
    <text evidence="9">Binds 1 Mg(2+) ion per subunit.</text>
</comment>
<evidence type="ECO:0000256" key="7">
    <source>
        <dbReference type="ARBA" id="ARBA00056573"/>
    </source>
</evidence>
<evidence type="ECO:0000256" key="5">
    <source>
        <dbReference type="ARBA" id="ARBA00023270"/>
    </source>
</evidence>
<evidence type="ECO:0000313" key="10">
    <source>
        <dbReference type="EMBL" id="RVT51548.1"/>
    </source>
</evidence>
<dbReference type="AlphaFoldDB" id="A0A3S2TMT2"/>
<keyword evidence="11" id="KW-1185">Reference proteome</keyword>
<evidence type="ECO:0000256" key="1">
    <source>
        <dbReference type="ARBA" id="ARBA00011738"/>
    </source>
</evidence>
<feature type="binding site" evidence="9">
    <location>
        <position position="16"/>
    </location>
    <ligand>
        <name>Mg(2+)</name>
        <dbReference type="ChEBI" id="CHEBI:18420"/>
    </ligand>
</feature>
<evidence type="ECO:0000256" key="8">
    <source>
        <dbReference type="ARBA" id="ARBA00066472"/>
    </source>
</evidence>
<feature type="active site" description="Nucleophile" evidence="9">
    <location>
        <position position="14"/>
    </location>
</feature>
<comment type="caution">
    <text evidence="10">The sequence shown here is derived from an EMBL/GenBank/DDBJ whole genome shotgun (WGS) entry which is preliminary data.</text>
</comment>
<dbReference type="GO" id="GO:0000287">
    <property type="term" value="F:magnesium ion binding"/>
    <property type="evidence" value="ECO:0007669"/>
    <property type="project" value="UniProtKB-UniRule"/>
</dbReference>
<dbReference type="InterPro" id="IPR036412">
    <property type="entry name" value="HAD-like_sf"/>
</dbReference>
<dbReference type="Pfam" id="PF00702">
    <property type="entry name" value="Hydrolase"/>
    <property type="match status" value="1"/>
</dbReference>